<dbReference type="EC" id="6.3.4.21" evidence="2"/>
<keyword evidence="5" id="KW-0662">Pyridine nucleotide biosynthesis</keyword>
<accession>A0ABD0VJH0</accession>
<reference evidence="8 9" key="1">
    <citation type="journal article" date="2024" name="Plant Biotechnol. J.">
        <title>Dendrobium thyrsiflorum genome and its molecular insights into genes involved in important horticultural traits.</title>
        <authorList>
            <person name="Chen B."/>
            <person name="Wang J.Y."/>
            <person name="Zheng P.J."/>
            <person name="Li K.L."/>
            <person name="Liang Y.M."/>
            <person name="Chen X.F."/>
            <person name="Zhang C."/>
            <person name="Zhao X."/>
            <person name="He X."/>
            <person name="Zhang G.Q."/>
            <person name="Liu Z.J."/>
            <person name="Xu Q."/>
        </authorList>
    </citation>
    <scope>NUCLEOTIDE SEQUENCE [LARGE SCALE GENOMIC DNA]</scope>
    <source>
        <strain evidence="8">GZMU011</strain>
    </source>
</reference>
<evidence type="ECO:0000256" key="3">
    <source>
        <dbReference type="ARBA" id="ARBA00022553"/>
    </source>
</evidence>
<proteinExistence type="predicted"/>
<protein>
    <recommendedName>
        <fullName evidence="2">nicotinate phosphoribosyltransferase</fullName>
        <ecNumber evidence="2">6.3.4.21</ecNumber>
    </recommendedName>
</protein>
<evidence type="ECO:0000256" key="1">
    <source>
        <dbReference type="ARBA" id="ARBA00004952"/>
    </source>
</evidence>
<keyword evidence="9" id="KW-1185">Reference proteome</keyword>
<evidence type="ECO:0000256" key="4">
    <source>
        <dbReference type="ARBA" id="ARBA00022598"/>
    </source>
</evidence>
<dbReference type="InterPro" id="IPR013785">
    <property type="entry name" value="Aldolase_TIM"/>
</dbReference>
<keyword evidence="3" id="KW-0597">Phosphoprotein</keyword>
<dbReference type="SUPFAM" id="SSF51690">
    <property type="entry name" value="Nicotinate/Quinolinate PRTase C-terminal domain-like"/>
    <property type="match status" value="1"/>
</dbReference>
<dbReference type="InterPro" id="IPR036068">
    <property type="entry name" value="Nicotinate_pribotase-like_C"/>
</dbReference>
<comment type="catalytic activity">
    <reaction evidence="6">
        <text>5-phospho-alpha-D-ribose 1-diphosphate + nicotinate + ATP + H2O = nicotinate beta-D-ribonucleotide + ADP + phosphate + diphosphate</text>
        <dbReference type="Rhea" id="RHEA:36163"/>
        <dbReference type="ChEBI" id="CHEBI:15377"/>
        <dbReference type="ChEBI" id="CHEBI:30616"/>
        <dbReference type="ChEBI" id="CHEBI:32544"/>
        <dbReference type="ChEBI" id="CHEBI:33019"/>
        <dbReference type="ChEBI" id="CHEBI:43474"/>
        <dbReference type="ChEBI" id="CHEBI:57502"/>
        <dbReference type="ChEBI" id="CHEBI:58017"/>
        <dbReference type="ChEBI" id="CHEBI:456216"/>
        <dbReference type="EC" id="6.3.4.21"/>
    </reaction>
</comment>
<evidence type="ECO:0000256" key="2">
    <source>
        <dbReference type="ARBA" id="ARBA00013236"/>
    </source>
</evidence>
<dbReference type="EMBL" id="JANQDX010000006">
    <property type="protein sequence ID" value="KAL0922827.1"/>
    <property type="molecule type" value="Genomic_DNA"/>
</dbReference>
<comment type="pathway">
    <text evidence="1">Cofactor biosynthesis; NAD(+) biosynthesis; nicotinate D-ribonucleotide from nicotinate: step 1/1.</text>
</comment>
<gene>
    <name evidence="8" type="ORF">M5K25_006852</name>
</gene>
<dbReference type="AlphaFoldDB" id="A0ABD0VJH0"/>
<dbReference type="GO" id="GO:0019363">
    <property type="term" value="P:pyridine nucleotide biosynthetic process"/>
    <property type="evidence" value="ECO:0007669"/>
    <property type="project" value="UniProtKB-KW"/>
</dbReference>
<evidence type="ECO:0000256" key="6">
    <source>
        <dbReference type="ARBA" id="ARBA00048668"/>
    </source>
</evidence>
<dbReference type="Proteomes" id="UP001552299">
    <property type="component" value="Unassembled WGS sequence"/>
</dbReference>
<dbReference type="PANTHER" id="PTHR11098">
    <property type="entry name" value="NICOTINATE PHOSPHORIBOSYLTRANSFERASE"/>
    <property type="match status" value="1"/>
</dbReference>
<dbReference type="InterPro" id="IPR007229">
    <property type="entry name" value="Nic_PRibTrfase-Fam"/>
</dbReference>
<evidence type="ECO:0000256" key="5">
    <source>
        <dbReference type="ARBA" id="ARBA00022642"/>
    </source>
</evidence>
<keyword evidence="4" id="KW-0436">Ligase</keyword>
<comment type="caution">
    <text evidence="8">The sequence shown here is derived from an EMBL/GenBank/DDBJ whole genome shotgun (WGS) entry which is preliminary data.</text>
</comment>
<dbReference type="GO" id="GO:0004516">
    <property type="term" value="F:nicotinate phosphoribosyltransferase activity"/>
    <property type="evidence" value="ECO:0007669"/>
    <property type="project" value="UniProtKB-EC"/>
</dbReference>
<organism evidence="8 9">
    <name type="scientific">Dendrobium thyrsiflorum</name>
    <name type="common">Pinecone-like raceme dendrobium</name>
    <name type="synonym">Orchid</name>
    <dbReference type="NCBI Taxonomy" id="117978"/>
    <lineage>
        <taxon>Eukaryota</taxon>
        <taxon>Viridiplantae</taxon>
        <taxon>Streptophyta</taxon>
        <taxon>Embryophyta</taxon>
        <taxon>Tracheophyta</taxon>
        <taxon>Spermatophyta</taxon>
        <taxon>Magnoliopsida</taxon>
        <taxon>Liliopsida</taxon>
        <taxon>Asparagales</taxon>
        <taxon>Orchidaceae</taxon>
        <taxon>Epidendroideae</taxon>
        <taxon>Malaxideae</taxon>
        <taxon>Dendrobiinae</taxon>
        <taxon>Dendrobium</taxon>
    </lineage>
</organism>
<dbReference type="PANTHER" id="PTHR11098:SF1">
    <property type="entry name" value="NICOTINATE PHOSPHORIBOSYLTRANSFERASE"/>
    <property type="match status" value="1"/>
</dbReference>
<evidence type="ECO:0000313" key="8">
    <source>
        <dbReference type="EMBL" id="KAL0922827.1"/>
    </source>
</evidence>
<sequence length="144" mass="15558">MLLSKCSGHRFHNHELVGDDVRERGSLLPSSNWTVSTPGGGRPLKRVGGLDGSSTDEIVDKSLRSHDGSSTCENFVSAVRSWLNKLQLSDSLQGAFGETNQSELAAFISYALAMPNNFLALVDTYDNCCKSSTPVIPFVSNQHA</sequence>
<evidence type="ECO:0000256" key="7">
    <source>
        <dbReference type="SAM" id="MobiDB-lite"/>
    </source>
</evidence>
<evidence type="ECO:0000313" key="9">
    <source>
        <dbReference type="Proteomes" id="UP001552299"/>
    </source>
</evidence>
<feature type="region of interest" description="Disordered" evidence="7">
    <location>
        <begin position="29"/>
        <end position="53"/>
    </location>
</feature>
<name>A0ABD0VJH0_DENTH</name>
<dbReference type="Gene3D" id="3.20.20.70">
    <property type="entry name" value="Aldolase class I"/>
    <property type="match status" value="1"/>
</dbReference>